<keyword evidence="2" id="KW-1133">Transmembrane helix</keyword>
<feature type="transmembrane region" description="Helical" evidence="2">
    <location>
        <begin position="41"/>
        <end position="62"/>
    </location>
</feature>
<name>J3MQK2_ORYBR</name>
<dbReference type="SUPFAM" id="SSF46689">
    <property type="entry name" value="Homeodomain-like"/>
    <property type="match status" value="2"/>
</dbReference>
<feature type="region of interest" description="Disordered" evidence="1">
    <location>
        <begin position="219"/>
        <end position="263"/>
    </location>
</feature>
<evidence type="ECO:0000256" key="1">
    <source>
        <dbReference type="SAM" id="MobiDB-lite"/>
    </source>
</evidence>
<dbReference type="PROSITE" id="PS50090">
    <property type="entry name" value="MYB_LIKE"/>
    <property type="match status" value="1"/>
</dbReference>
<feature type="transmembrane region" description="Helical" evidence="2">
    <location>
        <begin position="67"/>
        <end position="85"/>
    </location>
</feature>
<dbReference type="GeneID" id="102719695"/>
<organism evidence="4">
    <name type="scientific">Oryza brachyantha</name>
    <name type="common">malo sina</name>
    <dbReference type="NCBI Taxonomy" id="4533"/>
    <lineage>
        <taxon>Eukaryota</taxon>
        <taxon>Viridiplantae</taxon>
        <taxon>Streptophyta</taxon>
        <taxon>Embryophyta</taxon>
        <taxon>Tracheophyta</taxon>
        <taxon>Spermatophyta</taxon>
        <taxon>Magnoliopsida</taxon>
        <taxon>Liliopsida</taxon>
        <taxon>Poales</taxon>
        <taxon>Poaceae</taxon>
        <taxon>BOP clade</taxon>
        <taxon>Oryzoideae</taxon>
        <taxon>Oryzeae</taxon>
        <taxon>Oryzinae</taxon>
        <taxon>Oryza</taxon>
    </lineage>
</organism>
<dbReference type="HOGENOM" id="CLU_077818_0_0_1"/>
<dbReference type="FunFam" id="1.10.10.60:FF:000416">
    <property type="entry name" value="Myb family transcription factor"/>
    <property type="match status" value="1"/>
</dbReference>
<dbReference type="Gramene" id="OB08G13810.1">
    <property type="protein sequence ID" value="OB08G13810.1"/>
    <property type="gene ID" value="OB08G13810"/>
</dbReference>
<accession>J3MQK2</accession>
<dbReference type="Gene3D" id="1.10.10.60">
    <property type="entry name" value="Homeodomain-like"/>
    <property type="match status" value="2"/>
</dbReference>
<keyword evidence="2" id="KW-0472">Membrane</keyword>
<evidence type="ECO:0000259" key="3">
    <source>
        <dbReference type="PROSITE" id="PS50090"/>
    </source>
</evidence>
<evidence type="ECO:0000313" key="5">
    <source>
        <dbReference type="Proteomes" id="UP000006038"/>
    </source>
</evidence>
<dbReference type="GO" id="GO:0043022">
    <property type="term" value="F:ribosome binding"/>
    <property type="evidence" value="ECO:0007669"/>
    <property type="project" value="InterPro"/>
</dbReference>
<evidence type="ECO:0000256" key="2">
    <source>
        <dbReference type="SAM" id="Phobius"/>
    </source>
</evidence>
<dbReference type="GO" id="GO:0005829">
    <property type="term" value="C:cytosol"/>
    <property type="evidence" value="ECO:0007669"/>
    <property type="project" value="TreeGrafter"/>
</dbReference>
<sequence>MEFVDDDWDSQPRARVIHSRGNGNANADAAVETSTQPSRSLPHTAACAAAAVALLAAAYYLLPEYQILASFSVWVASSLLLAPFAPSSATGGDIPVGRGDPLPEREPDEEPVPDPAPTSRRGRRQSSNPPQPPPKPSDPVTRPVQPPPPRQRAAAVVTAVSDGAEAVGDAGEWTDQEMDILRRQMVKHPAGEPQRWEKIAAAFGGRRTPESVIRAAKSGGGAAAASGGSFDQFLRKRKPLDPRAEAADASGNAGGGESGDGSWFAGDDRALLNALKEFPKETAMRWEKVAAAVPGKTKAACMKRVTELKRDFRSSKAASEAAP</sequence>
<feature type="region of interest" description="Disordered" evidence="1">
    <location>
        <begin position="18"/>
        <end position="37"/>
    </location>
</feature>
<evidence type="ECO:0000313" key="4">
    <source>
        <dbReference type="EnsemblPlants" id="OB08G13810.1"/>
    </source>
</evidence>
<proteinExistence type="predicted"/>
<dbReference type="Pfam" id="PF23082">
    <property type="entry name" value="Myb_DNA-binding_2"/>
    <property type="match status" value="1"/>
</dbReference>
<feature type="region of interest" description="Disordered" evidence="1">
    <location>
        <begin position="86"/>
        <end position="152"/>
    </location>
</feature>
<dbReference type="KEGG" id="obr:102719695"/>
<dbReference type="GO" id="GO:0030544">
    <property type="term" value="F:Hsp70 protein binding"/>
    <property type="evidence" value="ECO:0007669"/>
    <property type="project" value="InterPro"/>
</dbReference>
<dbReference type="STRING" id="4533.J3MQK2"/>
<dbReference type="InterPro" id="IPR009057">
    <property type="entry name" value="Homeodomain-like_sf"/>
</dbReference>
<dbReference type="SMART" id="SM00717">
    <property type="entry name" value="SANT"/>
    <property type="match status" value="2"/>
</dbReference>
<dbReference type="InterPro" id="IPR044634">
    <property type="entry name" value="Zuotin/DnaJC2"/>
</dbReference>
<dbReference type="EnsemblPlants" id="OB08G13810.1">
    <property type="protein sequence ID" value="OB08G13810.1"/>
    <property type="gene ID" value="OB08G13810"/>
</dbReference>
<protein>
    <recommendedName>
        <fullName evidence="3">Myb-like domain-containing protein</fullName>
    </recommendedName>
</protein>
<dbReference type="GO" id="GO:0006450">
    <property type="term" value="P:regulation of translational fidelity"/>
    <property type="evidence" value="ECO:0007669"/>
    <property type="project" value="InterPro"/>
</dbReference>
<reference evidence="4" key="1">
    <citation type="journal article" date="2013" name="Nat. Commun.">
        <title>Whole-genome sequencing of Oryza brachyantha reveals mechanisms underlying Oryza genome evolution.</title>
        <authorList>
            <person name="Chen J."/>
            <person name="Huang Q."/>
            <person name="Gao D."/>
            <person name="Wang J."/>
            <person name="Lang Y."/>
            <person name="Liu T."/>
            <person name="Li B."/>
            <person name="Bai Z."/>
            <person name="Luis Goicoechea J."/>
            <person name="Liang C."/>
            <person name="Chen C."/>
            <person name="Zhang W."/>
            <person name="Sun S."/>
            <person name="Liao Y."/>
            <person name="Zhang X."/>
            <person name="Yang L."/>
            <person name="Song C."/>
            <person name="Wang M."/>
            <person name="Shi J."/>
            <person name="Liu G."/>
            <person name="Liu J."/>
            <person name="Zhou H."/>
            <person name="Zhou W."/>
            <person name="Yu Q."/>
            <person name="An N."/>
            <person name="Chen Y."/>
            <person name="Cai Q."/>
            <person name="Wang B."/>
            <person name="Liu B."/>
            <person name="Min J."/>
            <person name="Huang Y."/>
            <person name="Wu H."/>
            <person name="Li Z."/>
            <person name="Zhang Y."/>
            <person name="Yin Y."/>
            <person name="Song W."/>
            <person name="Jiang J."/>
            <person name="Jackson S.A."/>
            <person name="Wing R.A."/>
            <person name="Wang J."/>
            <person name="Chen M."/>
        </authorList>
    </citation>
    <scope>NUCLEOTIDE SEQUENCE [LARGE SCALE GENOMIC DNA]</scope>
    <source>
        <strain evidence="4">cv. IRGC 101232</strain>
    </source>
</reference>
<dbReference type="OMA" id="WTDQEMD"/>
<dbReference type="PANTHER" id="PTHR43999:SF3">
    <property type="entry name" value="TRANSCRIPTION FACTOR MAMYB"/>
    <property type="match status" value="1"/>
</dbReference>
<dbReference type="GO" id="GO:0051083">
    <property type="term" value="P:'de novo' cotranslational protein folding"/>
    <property type="evidence" value="ECO:0007669"/>
    <property type="project" value="InterPro"/>
</dbReference>
<dbReference type="InterPro" id="IPR001005">
    <property type="entry name" value="SANT/Myb"/>
</dbReference>
<dbReference type="AlphaFoldDB" id="J3MQK2"/>
<dbReference type="PANTHER" id="PTHR43999">
    <property type="entry name" value="DNAJ HOMOLOG SUBFAMILY C MEMBER 2"/>
    <property type="match status" value="1"/>
</dbReference>
<reference evidence="4" key="2">
    <citation type="submission" date="2013-04" db="UniProtKB">
        <authorList>
            <consortium name="EnsemblPlants"/>
        </authorList>
    </citation>
    <scope>IDENTIFICATION</scope>
</reference>
<keyword evidence="5" id="KW-1185">Reference proteome</keyword>
<dbReference type="Proteomes" id="UP000006038">
    <property type="component" value="Chromosome 8"/>
</dbReference>
<dbReference type="OrthoDB" id="10250354at2759"/>
<keyword evidence="2" id="KW-0812">Transmembrane</keyword>
<dbReference type="CDD" id="cd00167">
    <property type="entry name" value="SANT"/>
    <property type="match status" value="2"/>
</dbReference>
<feature type="domain" description="Myb-like" evidence="3">
    <location>
        <begin position="261"/>
        <end position="309"/>
    </location>
</feature>
<dbReference type="eggNOG" id="KOG0724">
    <property type="taxonomic scope" value="Eukaryota"/>
</dbReference>